<dbReference type="InterPro" id="IPR014729">
    <property type="entry name" value="Rossmann-like_a/b/a_fold"/>
</dbReference>
<dbReference type="PANTHER" id="PTHR46268:SF6">
    <property type="entry name" value="UNIVERSAL STRESS PROTEIN UP12"/>
    <property type="match status" value="1"/>
</dbReference>
<keyword evidence="4" id="KW-1185">Reference proteome</keyword>
<evidence type="ECO:0000256" key="1">
    <source>
        <dbReference type="ARBA" id="ARBA00008791"/>
    </source>
</evidence>
<comment type="similarity">
    <text evidence="1">Belongs to the universal stress protein A family.</text>
</comment>
<evidence type="ECO:0000313" key="4">
    <source>
        <dbReference type="Proteomes" id="UP001595699"/>
    </source>
</evidence>
<dbReference type="InterPro" id="IPR006016">
    <property type="entry name" value="UspA"/>
</dbReference>
<dbReference type="EMBL" id="JBHRZH010000015">
    <property type="protein sequence ID" value="MFC3762696.1"/>
    <property type="molecule type" value="Genomic_DNA"/>
</dbReference>
<protein>
    <submittedName>
        <fullName evidence="3">Universal stress protein</fullName>
    </submittedName>
</protein>
<dbReference type="SUPFAM" id="SSF52402">
    <property type="entry name" value="Adenine nucleotide alpha hydrolases-like"/>
    <property type="match status" value="1"/>
</dbReference>
<sequence length="127" mass="13758">MAVIVVGYVDKPEGKAAARRAASEVRIRKADRLLIVIVQRDLDAVDEETLAVVRRELDGTGIEPEVRVPASGHEAAEELIETAEREQAELIVIGLRRRSPVGKLILGSNSQRVLLDATCPVLAVKAT</sequence>
<dbReference type="CDD" id="cd00293">
    <property type="entry name" value="USP-like"/>
    <property type="match status" value="1"/>
</dbReference>
<evidence type="ECO:0000259" key="2">
    <source>
        <dbReference type="Pfam" id="PF00582"/>
    </source>
</evidence>
<dbReference type="RefSeq" id="WP_205118968.1">
    <property type="nucleotide sequence ID" value="NZ_JAFBCM010000001.1"/>
</dbReference>
<gene>
    <name evidence="3" type="ORF">ACFOUW_17770</name>
</gene>
<dbReference type="Proteomes" id="UP001595699">
    <property type="component" value="Unassembled WGS sequence"/>
</dbReference>
<proteinExistence type="inferred from homology"/>
<comment type="caution">
    <text evidence="3">The sequence shown here is derived from an EMBL/GenBank/DDBJ whole genome shotgun (WGS) entry which is preliminary data.</text>
</comment>
<organism evidence="3 4">
    <name type="scientific">Tenggerimyces flavus</name>
    <dbReference type="NCBI Taxonomy" id="1708749"/>
    <lineage>
        <taxon>Bacteria</taxon>
        <taxon>Bacillati</taxon>
        <taxon>Actinomycetota</taxon>
        <taxon>Actinomycetes</taxon>
        <taxon>Propionibacteriales</taxon>
        <taxon>Nocardioidaceae</taxon>
        <taxon>Tenggerimyces</taxon>
    </lineage>
</organism>
<dbReference type="Pfam" id="PF00582">
    <property type="entry name" value="Usp"/>
    <property type="match status" value="1"/>
</dbReference>
<dbReference type="PANTHER" id="PTHR46268">
    <property type="entry name" value="STRESS RESPONSE PROTEIN NHAX"/>
    <property type="match status" value="1"/>
</dbReference>
<accession>A0ABV7YDI4</accession>
<dbReference type="Gene3D" id="3.40.50.620">
    <property type="entry name" value="HUPs"/>
    <property type="match status" value="1"/>
</dbReference>
<reference evidence="4" key="1">
    <citation type="journal article" date="2019" name="Int. J. Syst. Evol. Microbiol.">
        <title>The Global Catalogue of Microorganisms (GCM) 10K type strain sequencing project: providing services to taxonomists for standard genome sequencing and annotation.</title>
        <authorList>
            <consortium name="The Broad Institute Genomics Platform"/>
            <consortium name="The Broad Institute Genome Sequencing Center for Infectious Disease"/>
            <person name="Wu L."/>
            <person name="Ma J."/>
        </authorList>
    </citation>
    <scope>NUCLEOTIDE SEQUENCE [LARGE SCALE GENOMIC DNA]</scope>
    <source>
        <strain evidence="4">CGMCC 4.7241</strain>
    </source>
</reference>
<evidence type="ECO:0000313" key="3">
    <source>
        <dbReference type="EMBL" id="MFC3762696.1"/>
    </source>
</evidence>
<feature type="domain" description="UspA" evidence="2">
    <location>
        <begin position="4"/>
        <end position="125"/>
    </location>
</feature>
<name>A0ABV7YDI4_9ACTN</name>